<comment type="caution">
    <text evidence="7">The sequence shown here is derived from an EMBL/GenBank/DDBJ whole genome shotgun (WGS) entry which is preliminary data.</text>
</comment>
<dbReference type="EMBL" id="LGTQ01000015">
    <property type="protein sequence ID" value="KPM46803.1"/>
    <property type="molecule type" value="Genomic_DNA"/>
</dbReference>
<keyword evidence="4 5" id="KW-0472">Membrane</keyword>
<evidence type="ECO:0000259" key="6">
    <source>
        <dbReference type="Pfam" id="PF04138"/>
    </source>
</evidence>
<comment type="subcellular location">
    <subcellularLocation>
        <location evidence="1">Membrane</location>
        <topology evidence="1">Multi-pass membrane protein</topology>
    </subcellularLocation>
</comment>
<protein>
    <recommendedName>
        <fullName evidence="6">GtrA/DPMS transmembrane domain-containing protein</fullName>
    </recommendedName>
</protein>
<feature type="transmembrane region" description="Helical" evidence="5">
    <location>
        <begin position="12"/>
        <end position="32"/>
    </location>
</feature>
<feature type="transmembrane region" description="Helical" evidence="5">
    <location>
        <begin position="52"/>
        <end position="76"/>
    </location>
</feature>
<evidence type="ECO:0000313" key="7">
    <source>
        <dbReference type="EMBL" id="KPM46803.1"/>
    </source>
</evidence>
<evidence type="ECO:0000256" key="5">
    <source>
        <dbReference type="SAM" id="Phobius"/>
    </source>
</evidence>
<gene>
    <name evidence="7" type="ORF">AFM12_18090</name>
</gene>
<sequence length="165" mass="18756">MGNLTRHITKKEIGGFIKFFMTGVLGAIVNFLSQIPLKTMFVNFGMNDNKAFAWSVFWAYMIATAVSFIPAKIWAFSAKSTGNTRREWLKFFIIATLALGVQEVVSILVRNQIANVYFTDYSEFIRDKGSHLAGMACSFIANFFGHRLFTFRSTGLYDKMKTQQN</sequence>
<reference evidence="7 8" key="1">
    <citation type="submission" date="2015-07" db="EMBL/GenBank/DDBJ databases">
        <title>The draft genome sequence of Leadbetterella sp. JN14-9.</title>
        <authorList>
            <person name="Liu Y."/>
            <person name="Du J."/>
            <person name="Shao Z."/>
        </authorList>
    </citation>
    <scope>NUCLEOTIDE SEQUENCE [LARGE SCALE GENOMIC DNA]</scope>
    <source>
        <strain evidence="7 8">JN14-9</strain>
    </source>
</reference>
<evidence type="ECO:0000256" key="3">
    <source>
        <dbReference type="ARBA" id="ARBA00022989"/>
    </source>
</evidence>
<dbReference type="GO" id="GO:0000271">
    <property type="term" value="P:polysaccharide biosynthetic process"/>
    <property type="evidence" value="ECO:0007669"/>
    <property type="project" value="InterPro"/>
</dbReference>
<evidence type="ECO:0000256" key="1">
    <source>
        <dbReference type="ARBA" id="ARBA00004141"/>
    </source>
</evidence>
<keyword evidence="8" id="KW-1185">Reference proteome</keyword>
<feature type="transmembrane region" description="Helical" evidence="5">
    <location>
        <begin position="88"/>
        <end position="109"/>
    </location>
</feature>
<evidence type="ECO:0000313" key="8">
    <source>
        <dbReference type="Proteomes" id="UP000050454"/>
    </source>
</evidence>
<dbReference type="Pfam" id="PF04138">
    <property type="entry name" value="GtrA_DPMS_TM"/>
    <property type="match status" value="1"/>
</dbReference>
<name>A0A0P7C4H4_9BACT</name>
<dbReference type="GO" id="GO:0016020">
    <property type="term" value="C:membrane"/>
    <property type="evidence" value="ECO:0007669"/>
    <property type="project" value="UniProtKB-SubCell"/>
</dbReference>
<feature type="transmembrane region" description="Helical" evidence="5">
    <location>
        <begin position="129"/>
        <end position="149"/>
    </location>
</feature>
<organism evidence="7 8">
    <name type="scientific">Jiulongibacter sediminis</name>
    <dbReference type="NCBI Taxonomy" id="1605367"/>
    <lineage>
        <taxon>Bacteria</taxon>
        <taxon>Pseudomonadati</taxon>
        <taxon>Bacteroidota</taxon>
        <taxon>Cytophagia</taxon>
        <taxon>Cytophagales</taxon>
        <taxon>Leadbetterellaceae</taxon>
        <taxon>Jiulongibacter</taxon>
    </lineage>
</organism>
<feature type="domain" description="GtrA/DPMS transmembrane" evidence="6">
    <location>
        <begin position="18"/>
        <end position="151"/>
    </location>
</feature>
<dbReference type="STRING" id="1605367.AFM12_18090"/>
<proteinExistence type="predicted"/>
<evidence type="ECO:0000256" key="4">
    <source>
        <dbReference type="ARBA" id="ARBA00023136"/>
    </source>
</evidence>
<accession>A0A0P7C4H4</accession>
<dbReference type="Proteomes" id="UP000050454">
    <property type="component" value="Unassembled WGS sequence"/>
</dbReference>
<keyword evidence="2 5" id="KW-0812">Transmembrane</keyword>
<dbReference type="AlphaFoldDB" id="A0A0P7C4H4"/>
<evidence type="ECO:0000256" key="2">
    <source>
        <dbReference type="ARBA" id="ARBA00022692"/>
    </source>
</evidence>
<keyword evidence="3 5" id="KW-1133">Transmembrane helix</keyword>
<dbReference type="InterPro" id="IPR007267">
    <property type="entry name" value="GtrA_DPMS_TM"/>
</dbReference>